<evidence type="ECO:0000256" key="6">
    <source>
        <dbReference type="ARBA" id="ARBA00022777"/>
    </source>
</evidence>
<dbReference type="PANTHER" id="PTHR44329">
    <property type="entry name" value="SERINE/THREONINE-PROTEIN KINASE TNNI3K-RELATED"/>
    <property type="match status" value="1"/>
</dbReference>
<dbReference type="InterPro" id="IPR051681">
    <property type="entry name" value="Ser/Thr_Kinases-Pseudokinases"/>
</dbReference>
<comment type="similarity">
    <text evidence="1">Belongs to the protein kinase superfamily. TKL Ser/Thr protein kinase family. RAF subfamily.</text>
</comment>
<dbReference type="SUPFAM" id="SSF56112">
    <property type="entry name" value="Protein kinase-like (PK-like)"/>
    <property type="match status" value="1"/>
</dbReference>
<evidence type="ECO:0000256" key="4">
    <source>
        <dbReference type="ARBA" id="ARBA00022679"/>
    </source>
</evidence>
<keyword evidence="3" id="KW-0723">Serine/threonine-protein kinase</keyword>
<dbReference type="CDD" id="cd13999">
    <property type="entry name" value="STKc_MAP3K-like"/>
    <property type="match status" value="1"/>
</dbReference>
<reference evidence="12" key="1">
    <citation type="journal article" date="2019" name="Gigascience">
        <title>De novo genome assembly of the endangered Acer yangbiense, a plant species with extremely small populations endemic to Yunnan Province, China.</title>
        <authorList>
            <person name="Yang J."/>
            <person name="Wariss H.M."/>
            <person name="Tao L."/>
            <person name="Zhang R."/>
            <person name="Yun Q."/>
            <person name="Hollingsworth P."/>
            <person name="Dao Z."/>
            <person name="Luo G."/>
            <person name="Guo H."/>
            <person name="Ma Y."/>
            <person name="Sun W."/>
        </authorList>
    </citation>
    <scope>NUCLEOTIDE SEQUENCE [LARGE SCALE GENOMIC DNA]</scope>
    <source>
        <strain evidence="12">cv. br00</strain>
    </source>
</reference>
<evidence type="ECO:0000256" key="7">
    <source>
        <dbReference type="ARBA" id="ARBA00022840"/>
    </source>
</evidence>
<evidence type="ECO:0000313" key="12">
    <source>
        <dbReference type="Proteomes" id="UP000326939"/>
    </source>
</evidence>
<comment type="catalytic activity">
    <reaction evidence="9">
        <text>L-seryl-[protein] + ATP = O-phospho-L-seryl-[protein] + ADP + H(+)</text>
        <dbReference type="Rhea" id="RHEA:17989"/>
        <dbReference type="Rhea" id="RHEA-COMP:9863"/>
        <dbReference type="Rhea" id="RHEA-COMP:11604"/>
        <dbReference type="ChEBI" id="CHEBI:15378"/>
        <dbReference type="ChEBI" id="CHEBI:29999"/>
        <dbReference type="ChEBI" id="CHEBI:30616"/>
        <dbReference type="ChEBI" id="CHEBI:83421"/>
        <dbReference type="ChEBI" id="CHEBI:456216"/>
        <dbReference type="EC" id="2.7.11.1"/>
    </reaction>
</comment>
<accession>A0A5N5MSM3</accession>
<dbReference type="InterPro" id="IPR000719">
    <property type="entry name" value="Prot_kinase_dom"/>
</dbReference>
<dbReference type="Pfam" id="PF07714">
    <property type="entry name" value="PK_Tyr_Ser-Thr"/>
    <property type="match status" value="1"/>
</dbReference>
<dbReference type="PRINTS" id="PR00109">
    <property type="entry name" value="TYRKINASE"/>
</dbReference>
<evidence type="ECO:0000256" key="8">
    <source>
        <dbReference type="ARBA" id="ARBA00047899"/>
    </source>
</evidence>
<evidence type="ECO:0000313" key="11">
    <source>
        <dbReference type="EMBL" id="KAB5557296.1"/>
    </source>
</evidence>
<dbReference type="PANTHER" id="PTHR44329:SF41">
    <property type="entry name" value="OS12G0163800 PROTEIN"/>
    <property type="match status" value="1"/>
</dbReference>
<dbReference type="GO" id="GO:0005524">
    <property type="term" value="F:ATP binding"/>
    <property type="evidence" value="ECO:0007669"/>
    <property type="project" value="UniProtKB-KW"/>
</dbReference>
<keyword evidence="4" id="KW-0808">Transferase</keyword>
<dbReference type="PROSITE" id="PS00108">
    <property type="entry name" value="PROTEIN_KINASE_ST"/>
    <property type="match status" value="1"/>
</dbReference>
<evidence type="ECO:0000256" key="3">
    <source>
        <dbReference type="ARBA" id="ARBA00022527"/>
    </source>
</evidence>
<name>A0A5N5MSM3_9ROSI</name>
<gene>
    <name evidence="11" type="ORF">DKX38_008205</name>
</gene>
<evidence type="ECO:0000256" key="9">
    <source>
        <dbReference type="ARBA" id="ARBA00048679"/>
    </source>
</evidence>
<comment type="caution">
    <text evidence="11">The sequence shown here is derived from an EMBL/GenBank/DDBJ whole genome shotgun (WGS) entry which is preliminary data.</text>
</comment>
<organism evidence="11 12">
    <name type="scientific">Salix brachista</name>
    <dbReference type="NCBI Taxonomy" id="2182728"/>
    <lineage>
        <taxon>Eukaryota</taxon>
        <taxon>Viridiplantae</taxon>
        <taxon>Streptophyta</taxon>
        <taxon>Embryophyta</taxon>
        <taxon>Tracheophyta</taxon>
        <taxon>Spermatophyta</taxon>
        <taxon>Magnoliopsida</taxon>
        <taxon>eudicotyledons</taxon>
        <taxon>Gunneridae</taxon>
        <taxon>Pentapetalae</taxon>
        <taxon>rosids</taxon>
        <taxon>fabids</taxon>
        <taxon>Malpighiales</taxon>
        <taxon>Salicaceae</taxon>
        <taxon>Saliceae</taxon>
        <taxon>Salix</taxon>
    </lineage>
</organism>
<dbReference type="EC" id="2.7.11.1" evidence="2"/>
<keyword evidence="5" id="KW-0547">Nucleotide-binding</keyword>
<dbReference type="SMART" id="SM00220">
    <property type="entry name" value="S_TKc"/>
    <property type="match status" value="1"/>
</dbReference>
<proteinExistence type="inferred from homology"/>
<dbReference type="GO" id="GO:0004674">
    <property type="term" value="F:protein serine/threonine kinase activity"/>
    <property type="evidence" value="ECO:0007669"/>
    <property type="project" value="UniProtKB-KW"/>
</dbReference>
<keyword evidence="12" id="KW-1185">Reference proteome</keyword>
<evidence type="ECO:0000256" key="1">
    <source>
        <dbReference type="ARBA" id="ARBA00010507"/>
    </source>
</evidence>
<dbReference type="InterPro" id="IPR001245">
    <property type="entry name" value="Ser-Thr/Tyr_kinase_cat_dom"/>
</dbReference>
<comment type="catalytic activity">
    <reaction evidence="8">
        <text>L-threonyl-[protein] + ATP = O-phospho-L-threonyl-[protein] + ADP + H(+)</text>
        <dbReference type="Rhea" id="RHEA:46608"/>
        <dbReference type="Rhea" id="RHEA-COMP:11060"/>
        <dbReference type="Rhea" id="RHEA-COMP:11605"/>
        <dbReference type="ChEBI" id="CHEBI:15378"/>
        <dbReference type="ChEBI" id="CHEBI:30013"/>
        <dbReference type="ChEBI" id="CHEBI:30616"/>
        <dbReference type="ChEBI" id="CHEBI:61977"/>
        <dbReference type="ChEBI" id="CHEBI:456216"/>
        <dbReference type="EC" id="2.7.11.1"/>
    </reaction>
</comment>
<evidence type="ECO:0000259" key="10">
    <source>
        <dbReference type="PROSITE" id="PS50011"/>
    </source>
</evidence>
<dbReference type="AlphaFoldDB" id="A0A5N5MSM3"/>
<dbReference type="Gene3D" id="3.30.200.20">
    <property type="entry name" value="Phosphorylase Kinase, domain 1"/>
    <property type="match status" value="1"/>
</dbReference>
<evidence type="ECO:0000256" key="5">
    <source>
        <dbReference type="ARBA" id="ARBA00022741"/>
    </source>
</evidence>
<dbReference type="PROSITE" id="PS50011">
    <property type="entry name" value="PROTEIN_KINASE_DOM"/>
    <property type="match status" value="1"/>
</dbReference>
<dbReference type="Gene3D" id="1.10.510.10">
    <property type="entry name" value="Transferase(Phosphotransferase) domain 1"/>
    <property type="match status" value="1"/>
</dbReference>
<dbReference type="InterPro" id="IPR008271">
    <property type="entry name" value="Ser/Thr_kinase_AS"/>
</dbReference>
<feature type="domain" description="Protein kinase" evidence="10">
    <location>
        <begin position="413"/>
        <end position="665"/>
    </location>
</feature>
<keyword evidence="7" id="KW-0067">ATP-binding</keyword>
<dbReference type="Proteomes" id="UP000326939">
    <property type="component" value="Chromosome 5"/>
</dbReference>
<dbReference type="FunFam" id="3.30.200.20:FF:000060">
    <property type="entry name" value="Serine/threonine-protein kinase isoform 1"/>
    <property type="match status" value="1"/>
</dbReference>
<evidence type="ECO:0000256" key="2">
    <source>
        <dbReference type="ARBA" id="ARBA00012513"/>
    </source>
</evidence>
<dbReference type="InterPro" id="IPR011009">
    <property type="entry name" value="Kinase-like_dom_sf"/>
</dbReference>
<keyword evidence="6" id="KW-0418">Kinase</keyword>
<dbReference type="EMBL" id="VDCV01000005">
    <property type="protein sequence ID" value="KAB5557296.1"/>
    <property type="molecule type" value="Genomic_DNA"/>
</dbReference>
<sequence>MDLTEGVGESSSPPRSFGTFSNYDVRSDVYNRFIESGHEEAVSNPELFRELLDSHFNRLPARCFFFFSRSFFFFSHHFDLLYGLDVNMDKIEDVLLHRELLAMAKDPERRPVYHIRFLEPMINDIAEKINDIVAVICNASYILCSVYLFSPFASRKNLCAETEGNDDQQFISMTPFPRPVCDINGVVPSQKRIRDCTIEFEPCSKLEDLNLDVRKSSKDMEERCQPEDVSRRQEVSHVPIHEVIFSTVDKPKTLSQYFMAMVLFSIAAFENVMGPYTLYSSSVGFTVYAMDRTSTCAACWYLLLDAVCQAESAVRWYLLYPSMGRKLSALLSDIGLNIREAHVFSTTDGYSLDVFVVDGWPIEDTDGLYKAMEEAVVTSEGSWSGSSHSHSSVDKVAAARLKSGDWEIDRRLLKMGERIASGSCGDLYRGVYYGQDVAIKVLRSEQLNGTEEEEFAQEVNILREVQHRNVVRFIGACTKSPHLCIVTEFMHGGNLYDYLHKNNNVLKLAQLLKFAIDVCKGMEYLHQNNIIHRDLKTANLLMDTQNVVKVADFGVARFQNQGGVMTAETGTYRWMAPEVINHQPYDQKADIFSFAIVLWELVTAKIPYDSMTPLQAALGVRQGLRPDLPRSAHPKLLDLMQRCWETVPDRRPSFSEITVELQALLQESQVDF</sequence>
<protein>
    <recommendedName>
        <fullName evidence="2">non-specific serine/threonine protein kinase</fullName>
        <ecNumber evidence="2">2.7.11.1</ecNumber>
    </recommendedName>
</protein>